<evidence type="ECO:0000256" key="4">
    <source>
        <dbReference type="ARBA" id="ARBA00022806"/>
    </source>
</evidence>
<dbReference type="InterPro" id="IPR050534">
    <property type="entry name" value="Coronavir_polyprotein_1ab"/>
</dbReference>
<name>A0A1G9XC05_9ACTO</name>
<dbReference type="InterPro" id="IPR027417">
    <property type="entry name" value="P-loop_NTPase"/>
</dbReference>
<evidence type="ECO:0000259" key="9">
    <source>
        <dbReference type="Pfam" id="PF18741"/>
    </source>
</evidence>
<protein>
    <submittedName>
        <fullName evidence="10">AAA domain-containing protein</fullName>
    </submittedName>
</protein>
<dbReference type="Pfam" id="PF13086">
    <property type="entry name" value="AAA_11"/>
    <property type="match status" value="1"/>
</dbReference>
<organism evidence="10 11">
    <name type="scientific">Actinomyces ruminicola</name>
    <dbReference type="NCBI Taxonomy" id="332524"/>
    <lineage>
        <taxon>Bacteria</taxon>
        <taxon>Bacillati</taxon>
        <taxon>Actinomycetota</taxon>
        <taxon>Actinomycetes</taxon>
        <taxon>Actinomycetales</taxon>
        <taxon>Actinomycetaceae</taxon>
        <taxon>Actinomyces</taxon>
    </lineage>
</organism>
<feature type="domain" description="DNA2/NAM7 helicase-like C-terminal" evidence="8">
    <location>
        <begin position="1129"/>
        <end position="1337"/>
    </location>
</feature>
<evidence type="ECO:0000256" key="6">
    <source>
        <dbReference type="SAM" id="MobiDB-lite"/>
    </source>
</evidence>
<feature type="compositionally biased region" description="Low complexity" evidence="6">
    <location>
        <begin position="1506"/>
        <end position="1517"/>
    </location>
</feature>
<evidence type="ECO:0000259" key="8">
    <source>
        <dbReference type="Pfam" id="PF13087"/>
    </source>
</evidence>
<dbReference type="PANTHER" id="PTHR43788">
    <property type="entry name" value="DNA2/NAM7 HELICASE FAMILY MEMBER"/>
    <property type="match status" value="1"/>
</dbReference>
<feature type="region of interest" description="Disordered" evidence="6">
    <location>
        <begin position="1099"/>
        <end position="1126"/>
    </location>
</feature>
<dbReference type="InterPro" id="IPR047187">
    <property type="entry name" value="SF1_C_Upf1"/>
</dbReference>
<dbReference type="GO" id="GO:0005524">
    <property type="term" value="F:ATP binding"/>
    <property type="evidence" value="ECO:0007669"/>
    <property type="project" value="UniProtKB-KW"/>
</dbReference>
<keyword evidence="5" id="KW-0067">ATP-binding</keyword>
<dbReference type="EMBL" id="FNHU01000009">
    <property type="protein sequence ID" value="SDM94071.1"/>
    <property type="molecule type" value="Genomic_DNA"/>
</dbReference>
<dbReference type="InterPro" id="IPR041677">
    <property type="entry name" value="DNA2/NAM7_AAA_11"/>
</dbReference>
<dbReference type="RefSeq" id="WP_256329281.1">
    <property type="nucleotide sequence ID" value="NZ_FNHU01000009.1"/>
</dbReference>
<reference evidence="10 11" key="1">
    <citation type="submission" date="2016-10" db="EMBL/GenBank/DDBJ databases">
        <authorList>
            <person name="de Groot N.N."/>
        </authorList>
    </citation>
    <scope>NUCLEOTIDE SEQUENCE [LARGE SCALE GENOMIC DNA]</scope>
    <source>
        <strain evidence="10 11">KPR-7B</strain>
    </source>
</reference>
<dbReference type="PANTHER" id="PTHR43788:SF8">
    <property type="entry name" value="DNA-BINDING PROTEIN SMUBP-2"/>
    <property type="match status" value="1"/>
</dbReference>
<feature type="region of interest" description="Disordered" evidence="6">
    <location>
        <begin position="485"/>
        <end position="523"/>
    </location>
</feature>
<dbReference type="Gene3D" id="3.40.50.300">
    <property type="entry name" value="P-loop containing nucleotide triphosphate hydrolases"/>
    <property type="match status" value="2"/>
</dbReference>
<keyword evidence="2" id="KW-0547">Nucleotide-binding</keyword>
<dbReference type="GO" id="GO:0043139">
    <property type="term" value="F:5'-3' DNA helicase activity"/>
    <property type="evidence" value="ECO:0007669"/>
    <property type="project" value="TreeGrafter"/>
</dbReference>
<dbReference type="InterPro" id="IPR049468">
    <property type="entry name" value="Restrct_endonuc-II-like_dom"/>
</dbReference>
<dbReference type="InterPro" id="IPR041679">
    <property type="entry name" value="DNA2/NAM7-like_C"/>
</dbReference>
<evidence type="ECO:0000313" key="11">
    <source>
        <dbReference type="Proteomes" id="UP000199671"/>
    </source>
</evidence>
<dbReference type="Proteomes" id="UP000199671">
    <property type="component" value="Unassembled WGS sequence"/>
</dbReference>
<sequence>MKLSNHDLALRGMLSVLPPHLERYLRNMLANRCTPETLRALLAGSGSVPEFPDLADLSIQIRLLTARGADGRYLMPLPPGAGSKLHEVRRFRNDAVHGARFDADKTLAALVAVNELLRLIGAEAGREQIRELIGGIDDGRGIRSGPLDAVDIKVECVPVIGYAHAVAGLAPEVSVDLRLPGSAGGAIGPVEVTLTIIEDGGGRELVEPWRFTWDVDAQRELRTSRALKLNRGNLAQVDQRGPAHVRVDLSTREGAKLIRRIDALAVLPPRQWQQAGDDSWAGHALATFIQPDQPVVQALAAQAHARVGLGASGPAPDAVADAACAVLRGRGLVADAGTSRGQDPLTVRTAGEVMDARTGSELDVAVLLAGILERLGVRPVLALTPASVLLGYVRNRTASTDDFPEAFAAGVRQGDIGLIDPSAALRSPAGVLHVSGGAAQQIVEAALSELTLVVSIAAARSSGAVPQPALERDEDDVVVELPPPAVRAEQDTQGPAVTAPAHADETRPVPEPGTDRTAGAAPKRVEEWKRALLDLSLRNPLIDRTARSAIELKVPPELVGDFEDIVNRREYITLRAAAGFGARPARGATQAADDVAESLKGHTVGAVLGSKEYARRLQSMAASARTTLEETGANNLYLAIGTLCWYADGQRVRSPLILVPVKLERGGDTFGVLLDEAGASTPNYSLLARFQADTGIELTALSEPVYDAHGVNVEATLDNLRQQLRAAGRRDRVDSTVHLGLFRFSTYRMWRDLAEDWPTITANPLVARLLDGTPGVGAADQAAGAATDLDEVVENLPLVADSAQARVIADALAGRSLAVEGPPGTGKSQTVANLIFRSLALGRTVMFVAEKQSALDVVARRLGEETGIGDLLLNLHDNGMRPTRVREALRRALELRAPGHDAAAMARLRRQLADSRGELDAYREQLHAPGQAGKSYYAARQELVEAMEADASAAPHAQALFDVCAARTGLDGFNADQHEVRLDEYRRLQGRLREQLPSELLDAVLSRRDRVLREAGDRAAALRREVGRRMGTLNVRAMVDSYWDLITAITPCILVSPDSVARFFPANRRYVDVVVFDEASQITVADAVGALGRGRSAVVVGDPKQMPPTPPPGTAAATGRGASGEDGADSILDRCLALGLPTRRLTWHYRSRVESLIAFSNRHYYDGRLLSFPSPLVIAAAPDDGPDGYGISLRRVNGTYYRAETAKHRGIRPNTNPVEARQIVDEVSRRFEASPQTIPSLGIITFNNQQCDLIETELRNSGRERIIKALDARDGLFVRNLNNVQGEERDTILVSVTFSANERGDLPLNFGSLSHAGGQRRLNVAITRARRQVVVFSSFDPEDLHAERSTHQGVKDLREYLGRARSGIAPHGRPRSLASVDLHRDQIAAHLREAGVEVMSGVGHSDFEIDLVVTGAGGTRVAVLLDGPGWNRRASTTDRDLLPVDVLHSMGWERIERVWMPAWVADADAVVARLLAASGGAPEPAGTQAVASAPPAVPAAYAASAASGRSSASTTPSRPQPTKAESEVAPTFTEALVPDALPEQAQPAASDDAAAPETAPLVVTEYRQWRPEGVYPLEVLDRAQDKDSPERAQVVETARAICDVESPLTRHRLIVKLCHAYGLSRVVKSREQKVDALLGDAFAYTDDEGFVWRSMDAARLPVHYRRHALDHVDSIKEIHPRELVALMREVRAGSGGWVSTEDLCNLALKRLSVKKRKLSASGVKTALTDALAEVEREDGGW</sequence>
<dbReference type="Pfam" id="PF13195">
    <property type="entry name" value="DUF4011"/>
    <property type="match status" value="1"/>
</dbReference>
<dbReference type="CDD" id="cd18808">
    <property type="entry name" value="SF1_C_Upf1"/>
    <property type="match status" value="1"/>
</dbReference>
<dbReference type="Pfam" id="PF13087">
    <property type="entry name" value="AAA_12"/>
    <property type="match status" value="1"/>
</dbReference>
<gene>
    <name evidence="10" type="ORF">SAMN04487766_10968</name>
</gene>
<evidence type="ECO:0000256" key="3">
    <source>
        <dbReference type="ARBA" id="ARBA00022801"/>
    </source>
</evidence>
<proteinExistence type="inferred from homology"/>
<evidence type="ECO:0000256" key="2">
    <source>
        <dbReference type="ARBA" id="ARBA00022741"/>
    </source>
</evidence>
<evidence type="ECO:0000256" key="5">
    <source>
        <dbReference type="ARBA" id="ARBA00022840"/>
    </source>
</evidence>
<dbReference type="InterPro" id="IPR011335">
    <property type="entry name" value="Restrct_endonuc-II-like"/>
</dbReference>
<evidence type="ECO:0000259" key="7">
    <source>
        <dbReference type="Pfam" id="PF13086"/>
    </source>
</evidence>
<feature type="domain" description="Restriction endonuclease type II-like" evidence="9">
    <location>
        <begin position="1385"/>
        <end position="1476"/>
    </location>
</feature>
<keyword evidence="4" id="KW-0347">Helicase</keyword>
<dbReference type="InterPro" id="IPR025103">
    <property type="entry name" value="DUF4011"/>
</dbReference>
<feature type="region of interest" description="Disordered" evidence="6">
    <location>
        <begin position="1506"/>
        <end position="1528"/>
    </location>
</feature>
<comment type="similarity">
    <text evidence="1">Belongs to the DNA2/NAM7 helicase family.</text>
</comment>
<dbReference type="GO" id="GO:0016787">
    <property type="term" value="F:hydrolase activity"/>
    <property type="evidence" value="ECO:0007669"/>
    <property type="project" value="UniProtKB-KW"/>
</dbReference>
<accession>A0A1G9XC05</accession>
<dbReference type="Pfam" id="PF18741">
    <property type="entry name" value="MTES_1575"/>
    <property type="match status" value="1"/>
</dbReference>
<dbReference type="SUPFAM" id="SSF52540">
    <property type="entry name" value="P-loop containing nucleoside triphosphate hydrolases"/>
    <property type="match status" value="1"/>
</dbReference>
<evidence type="ECO:0000313" key="10">
    <source>
        <dbReference type="EMBL" id="SDM94071.1"/>
    </source>
</evidence>
<evidence type="ECO:0000256" key="1">
    <source>
        <dbReference type="ARBA" id="ARBA00007913"/>
    </source>
</evidence>
<keyword evidence="3" id="KW-0378">Hydrolase</keyword>
<feature type="domain" description="DNA2/NAM7 helicase helicase" evidence="7">
    <location>
        <begin position="801"/>
        <end position="1109"/>
    </location>
</feature>
<dbReference type="SUPFAM" id="SSF52980">
    <property type="entry name" value="Restriction endonuclease-like"/>
    <property type="match status" value="1"/>
</dbReference>